<reference evidence="1" key="1">
    <citation type="submission" date="2022-01" db="EMBL/GenBank/DDBJ databases">
        <title>Complete genome of Methanomicrobium antiquum DSM 21220.</title>
        <authorList>
            <person name="Chen S.-C."/>
            <person name="You Y.-T."/>
            <person name="Zhou Y.-Z."/>
            <person name="Lai M.-C."/>
        </authorList>
    </citation>
    <scope>NUCLEOTIDE SEQUENCE</scope>
    <source>
        <strain evidence="1">DSM 21220</strain>
    </source>
</reference>
<organism evidence="1 2">
    <name type="scientific">Methanomicrobium antiquum</name>
    <dbReference type="NCBI Taxonomy" id="487686"/>
    <lineage>
        <taxon>Archaea</taxon>
        <taxon>Methanobacteriati</taxon>
        <taxon>Methanobacteriota</taxon>
        <taxon>Stenosarchaea group</taxon>
        <taxon>Methanomicrobia</taxon>
        <taxon>Methanomicrobiales</taxon>
        <taxon>Methanomicrobiaceae</taxon>
        <taxon>Methanomicrobium</taxon>
    </lineage>
</organism>
<proteinExistence type="predicted"/>
<evidence type="ECO:0000313" key="1">
    <source>
        <dbReference type="EMBL" id="WFN36734.1"/>
    </source>
</evidence>
<dbReference type="AlphaFoldDB" id="A0AAF0FQC5"/>
<dbReference type="KEGG" id="manq:L1994_11460"/>
<dbReference type="Proteomes" id="UP001218895">
    <property type="component" value="Chromosome"/>
</dbReference>
<dbReference type="EMBL" id="CP091092">
    <property type="protein sequence ID" value="WFN36734.1"/>
    <property type="molecule type" value="Genomic_DNA"/>
</dbReference>
<evidence type="ECO:0000313" key="2">
    <source>
        <dbReference type="Proteomes" id="UP001218895"/>
    </source>
</evidence>
<sequence length="60" mass="6763">MSKNIKNLNSVNESFVTYKEGLSPFSAQENIQKNGLNSVEKKALELSIKRHKKALDLLSE</sequence>
<name>A0AAF0FQC5_9EURY</name>
<keyword evidence="2" id="KW-1185">Reference proteome</keyword>
<protein>
    <submittedName>
        <fullName evidence="1">Uncharacterized protein</fullName>
    </submittedName>
</protein>
<dbReference type="RefSeq" id="WP_278099571.1">
    <property type="nucleotide sequence ID" value="NZ_CP091092.1"/>
</dbReference>
<dbReference type="GeneID" id="79951027"/>
<gene>
    <name evidence="1" type="ORF">L1994_11460</name>
</gene>
<accession>A0AAF0FQC5</accession>